<evidence type="ECO:0000313" key="4">
    <source>
        <dbReference type="EMBL" id="PJZ71826.1"/>
    </source>
</evidence>
<comment type="caution">
    <text evidence="4">The sequence shown here is derived from an EMBL/GenBank/DDBJ whole genome shotgun (WGS) entry which is preliminary data.</text>
</comment>
<dbReference type="InterPro" id="IPR006860">
    <property type="entry name" value="FecR"/>
</dbReference>
<protein>
    <submittedName>
        <fullName evidence="4">Iron dicitrate transport regulator FecR</fullName>
    </submittedName>
</protein>
<name>A0A2M9ZIE3_9LEPT</name>
<sequence length="353" mass="38673">MNRMTPEFEAYAKLLNKQSGPVSSIPDFDPAWIGKSPRIEVEESVMEPANQNKNVVNVSSASRRGLMLAAAAVLVGVISVGVWKFGFKEAPVNEGHSLKAAVVFVKGDAKLIRDHESPLHKGDLLNEGDQIVTGDKTSVDIGLTDSSVIRLKENTRLVLKGLRETEASQVKLSLLSGKLMNLVEKENKNANFVVDTPTVVAAVRGTAFEVSASDQESTVFVSEGSVEVTTLVREKSVKVITVGNLIVVTADKDELTEDPDRAKKTLPEYAHMRKNLSGLDKELLDSTRHLKTAKTEKELSEIYNLSVEHIILKDGRELRGVVVSQKKGKLVVQTLKGSYILDEEVVDKIRYAD</sequence>
<gene>
    <name evidence="3" type="ORF">CH360_16685</name>
    <name evidence="4" type="ORF">CH373_17400</name>
</gene>
<reference evidence="5 6" key="1">
    <citation type="submission" date="2017-07" db="EMBL/GenBank/DDBJ databases">
        <title>Leptospira spp. isolated from tropical soils.</title>
        <authorList>
            <person name="Thibeaux R."/>
            <person name="Iraola G."/>
            <person name="Ferres I."/>
            <person name="Bierque E."/>
            <person name="Girault D."/>
            <person name="Soupe-Gilbert M.-E."/>
            <person name="Picardeau M."/>
            <person name="Goarant C."/>
        </authorList>
    </citation>
    <scope>NUCLEOTIDE SEQUENCE [LARGE SCALE GENOMIC DNA]</scope>
    <source>
        <strain evidence="4 6">FH1-B-B1</strain>
        <strain evidence="3 5">FH1-B-C1</strain>
    </source>
</reference>
<keyword evidence="1" id="KW-0472">Membrane</keyword>
<dbReference type="RefSeq" id="WP_100715220.1">
    <property type="nucleotide sequence ID" value="NZ_NPDY01000025.1"/>
</dbReference>
<dbReference type="Pfam" id="PF04773">
    <property type="entry name" value="FecR"/>
    <property type="match status" value="1"/>
</dbReference>
<dbReference type="Proteomes" id="UP000231962">
    <property type="component" value="Unassembled WGS sequence"/>
</dbReference>
<organism evidence="4 6">
    <name type="scientific">Leptospira perolatii</name>
    <dbReference type="NCBI Taxonomy" id="2023191"/>
    <lineage>
        <taxon>Bacteria</taxon>
        <taxon>Pseudomonadati</taxon>
        <taxon>Spirochaetota</taxon>
        <taxon>Spirochaetia</taxon>
        <taxon>Leptospirales</taxon>
        <taxon>Leptospiraceae</taxon>
        <taxon>Leptospira</taxon>
    </lineage>
</organism>
<accession>A0A2M9ZIE3</accession>
<keyword evidence="5" id="KW-1185">Reference proteome</keyword>
<dbReference type="Proteomes" id="UP000231990">
    <property type="component" value="Unassembled WGS sequence"/>
</dbReference>
<keyword evidence="1" id="KW-0812">Transmembrane</keyword>
<proteinExistence type="predicted"/>
<keyword evidence="1" id="KW-1133">Transmembrane helix</keyword>
<evidence type="ECO:0000313" key="6">
    <source>
        <dbReference type="Proteomes" id="UP000231990"/>
    </source>
</evidence>
<dbReference type="AlphaFoldDB" id="A0A2M9ZIE3"/>
<evidence type="ECO:0000313" key="3">
    <source>
        <dbReference type="EMBL" id="PJZ68338.1"/>
    </source>
</evidence>
<evidence type="ECO:0000256" key="1">
    <source>
        <dbReference type="SAM" id="Phobius"/>
    </source>
</evidence>
<feature type="transmembrane region" description="Helical" evidence="1">
    <location>
        <begin position="66"/>
        <end position="87"/>
    </location>
</feature>
<dbReference type="Gene3D" id="2.60.120.1440">
    <property type="match status" value="1"/>
</dbReference>
<dbReference type="PANTHER" id="PTHR38731">
    <property type="entry name" value="LIPL45-RELATED LIPOPROTEIN-RELATED"/>
    <property type="match status" value="1"/>
</dbReference>
<evidence type="ECO:0000259" key="2">
    <source>
        <dbReference type="Pfam" id="PF04773"/>
    </source>
</evidence>
<dbReference type="EMBL" id="NPDZ01000018">
    <property type="protein sequence ID" value="PJZ71826.1"/>
    <property type="molecule type" value="Genomic_DNA"/>
</dbReference>
<dbReference type="EMBL" id="NPDY01000025">
    <property type="protein sequence ID" value="PJZ68338.1"/>
    <property type="molecule type" value="Genomic_DNA"/>
</dbReference>
<dbReference type="OrthoDB" id="341287at2"/>
<feature type="domain" description="FecR protein" evidence="2">
    <location>
        <begin position="129"/>
        <end position="227"/>
    </location>
</feature>
<evidence type="ECO:0000313" key="5">
    <source>
        <dbReference type="Proteomes" id="UP000231962"/>
    </source>
</evidence>